<reference evidence="2" key="1">
    <citation type="submission" date="2020-11" db="EMBL/GenBank/DDBJ databases">
        <authorList>
            <person name="Whiteford S."/>
        </authorList>
    </citation>
    <scope>NUCLEOTIDE SEQUENCE</scope>
</reference>
<evidence type="ECO:0000313" key="3">
    <source>
        <dbReference type="Proteomes" id="UP000653454"/>
    </source>
</evidence>
<keyword evidence="3" id="KW-1185">Reference proteome</keyword>
<name>A0A8S4D9A5_PLUXY</name>
<sequence length="46" mass="5158">MYAEIIQRISMTLLLLVVTSSPSATLNTIMAGCEGRCQWTRHYPSN</sequence>
<gene>
    <name evidence="2" type="ORF">PLXY2_LOCUS606</name>
</gene>
<keyword evidence="1" id="KW-0732">Signal</keyword>
<dbReference type="EMBL" id="CAJHNJ030000002">
    <property type="protein sequence ID" value="CAG9091691.1"/>
    <property type="molecule type" value="Genomic_DNA"/>
</dbReference>
<proteinExistence type="predicted"/>
<evidence type="ECO:0000256" key="1">
    <source>
        <dbReference type="SAM" id="SignalP"/>
    </source>
</evidence>
<dbReference type="Proteomes" id="UP000653454">
    <property type="component" value="Unassembled WGS sequence"/>
</dbReference>
<dbReference type="AlphaFoldDB" id="A0A8S4D9A5"/>
<feature type="signal peptide" evidence="1">
    <location>
        <begin position="1"/>
        <end position="25"/>
    </location>
</feature>
<comment type="caution">
    <text evidence="2">The sequence shown here is derived from an EMBL/GenBank/DDBJ whole genome shotgun (WGS) entry which is preliminary data.</text>
</comment>
<organism evidence="2 3">
    <name type="scientific">Plutella xylostella</name>
    <name type="common">Diamondback moth</name>
    <name type="synonym">Plutella maculipennis</name>
    <dbReference type="NCBI Taxonomy" id="51655"/>
    <lineage>
        <taxon>Eukaryota</taxon>
        <taxon>Metazoa</taxon>
        <taxon>Ecdysozoa</taxon>
        <taxon>Arthropoda</taxon>
        <taxon>Hexapoda</taxon>
        <taxon>Insecta</taxon>
        <taxon>Pterygota</taxon>
        <taxon>Neoptera</taxon>
        <taxon>Endopterygota</taxon>
        <taxon>Lepidoptera</taxon>
        <taxon>Glossata</taxon>
        <taxon>Ditrysia</taxon>
        <taxon>Yponomeutoidea</taxon>
        <taxon>Plutellidae</taxon>
        <taxon>Plutella</taxon>
    </lineage>
</organism>
<accession>A0A8S4D9A5</accession>
<feature type="chain" id="PRO_5035764003" evidence="1">
    <location>
        <begin position="26"/>
        <end position="46"/>
    </location>
</feature>
<evidence type="ECO:0000313" key="2">
    <source>
        <dbReference type="EMBL" id="CAG9091691.1"/>
    </source>
</evidence>
<protein>
    <submittedName>
        <fullName evidence="2">(diamondback moth) hypothetical protein</fullName>
    </submittedName>
</protein>